<dbReference type="PANTHER" id="PTHR47053">
    <property type="entry name" value="MUREIN DD-ENDOPEPTIDASE MEPH-RELATED"/>
    <property type="match status" value="1"/>
</dbReference>
<keyword evidence="3" id="KW-0378">Hydrolase</keyword>
<dbReference type="PROSITE" id="PS51935">
    <property type="entry name" value="NLPC_P60"/>
    <property type="match status" value="1"/>
</dbReference>
<feature type="transmembrane region" description="Helical" evidence="6">
    <location>
        <begin position="227"/>
        <end position="245"/>
    </location>
</feature>
<evidence type="ECO:0000256" key="1">
    <source>
        <dbReference type="ARBA" id="ARBA00007074"/>
    </source>
</evidence>
<comment type="similarity">
    <text evidence="1">Belongs to the peptidase C40 family.</text>
</comment>
<reference evidence="9" key="1">
    <citation type="submission" date="2017-04" db="EMBL/GenBank/DDBJ databases">
        <title>Function of individual gut microbiota members based on whole genome sequencing of pure cultures obtained from chicken caecum.</title>
        <authorList>
            <person name="Medvecky M."/>
            <person name="Cejkova D."/>
            <person name="Polansky O."/>
            <person name="Karasova D."/>
            <person name="Kubasova T."/>
            <person name="Cizek A."/>
            <person name="Rychlik I."/>
        </authorList>
    </citation>
    <scope>NUCLEOTIDE SEQUENCE [LARGE SCALE GENOMIC DNA]</scope>
    <source>
        <strain evidence="9">An75</strain>
    </source>
</reference>
<dbReference type="InterPro" id="IPR038765">
    <property type="entry name" value="Papain-like_cys_pep_sf"/>
</dbReference>
<dbReference type="Gene3D" id="3.90.1720.10">
    <property type="entry name" value="endopeptidase domain like (from Nostoc punctiforme)"/>
    <property type="match status" value="1"/>
</dbReference>
<keyword evidence="2" id="KW-0645">Protease</keyword>
<accession>A0A1Y3U914</accession>
<keyword evidence="4" id="KW-0788">Thiol protease</keyword>
<keyword evidence="6" id="KW-0472">Membrane</keyword>
<dbReference type="Pfam" id="PF00877">
    <property type="entry name" value="NLPC_P60"/>
    <property type="match status" value="1"/>
</dbReference>
<feature type="region of interest" description="Disordered" evidence="5">
    <location>
        <begin position="1"/>
        <end position="35"/>
    </location>
</feature>
<organism evidence="8 9">
    <name type="scientific">Anaerotignum lactatifermentans</name>
    <dbReference type="NCBI Taxonomy" id="160404"/>
    <lineage>
        <taxon>Bacteria</taxon>
        <taxon>Bacillati</taxon>
        <taxon>Bacillota</taxon>
        <taxon>Clostridia</taxon>
        <taxon>Lachnospirales</taxon>
        <taxon>Anaerotignaceae</taxon>
        <taxon>Anaerotignum</taxon>
    </lineage>
</organism>
<evidence type="ECO:0000256" key="5">
    <source>
        <dbReference type="SAM" id="MobiDB-lite"/>
    </source>
</evidence>
<sequence>MRQEPRLQFTKGERADPALEKPIRKADRAADKAEKARVKIPKKKIRFEETVTDPATGKTVTRLRFEEVDKKKPPSKLSHAVRDAPGNAVLSKVHKEIRESEEDNVGVESAHKMEEAAETGGRMIESAYHSHKLKPYREAAKAEKKLEKANINALYHKSLRDNPQLASNPLSRWQQKHAIKKQYAAAKRAGQTAGSTAKAAEQTAKTAKTAAKKSEQAAQFVWRHRRGFLVGIALVVMLCFLLNTMSSCSMMFESVGSGVAGSTYPSRDEDMLGAEAAYAQMEAELQDYLDNYEATHDYDEYHFDLDEIVHDPYVLISILTAYHQGEWTLAEVEGTLSMLFERQYILTEEVVVETRYRTETSTDPETGETTSEQVPYDYYICYVTLENFDLSHLPVYIMGEEQVSLYAVYMATLGNRPDLFEGNPNASNSGSLEFTDYDIPPEALEDETFRAMITEAEKYLGYPYVWGGSSPSTSFDCSGFISWVINHSGWDVGRLTANGLLNISTPVSRENARPGDLIFFQGTYDTAGASHVGLYVGDGMMIHCGSPISYANINTSYWQQHFYTFARLP</sequence>
<keyword evidence="6" id="KW-0812">Transmembrane</keyword>
<proteinExistence type="inferred from homology"/>
<evidence type="ECO:0000259" key="7">
    <source>
        <dbReference type="PROSITE" id="PS51935"/>
    </source>
</evidence>
<dbReference type="GO" id="GO:0008234">
    <property type="term" value="F:cysteine-type peptidase activity"/>
    <property type="evidence" value="ECO:0007669"/>
    <property type="project" value="UniProtKB-KW"/>
</dbReference>
<comment type="caution">
    <text evidence="8">The sequence shown here is derived from an EMBL/GenBank/DDBJ whole genome shotgun (WGS) entry which is preliminary data.</text>
</comment>
<keyword evidence="6" id="KW-1133">Transmembrane helix</keyword>
<evidence type="ECO:0000256" key="3">
    <source>
        <dbReference type="ARBA" id="ARBA00022801"/>
    </source>
</evidence>
<evidence type="ECO:0000256" key="4">
    <source>
        <dbReference type="ARBA" id="ARBA00022807"/>
    </source>
</evidence>
<dbReference type="InterPro" id="IPR000064">
    <property type="entry name" value="NLP_P60_dom"/>
</dbReference>
<evidence type="ECO:0000256" key="6">
    <source>
        <dbReference type="SAM" id="Phobius"/>
    </source>
</evidence>
<dbReference type="AlphaFoldDB" id="A0A1Y3U914"/>
<dbReference type="EMBL" id="NFHM01000008">
    <property type="protein sequence ID" value="OUN43597.1"/>
    <property type="molecule type" value="Genomic_DNA"/>
</dbReference>
<dbReference type="SUPFAM" id="SSF54001">
    <property type="entry name" value="Cysteine proteinases"/>
    <property type="match status" value="1"/>
</dbReference>
<evidence type="ECO:0000313" key="8">
    <source>
        <dbReference type="EMBL" id="OUN43597.1"/>
    </source>
</evidence>
<gene>
    <name evidence="8" type="ORF">B5G26_07065</name>
</gene>
<dbReference type="GO" id="GO:0006508">
    <property type="term" value="P:proteolysis"/>
    <property type="evidence" value="ECO:0007669"/>
    <property type="project" value="UniProtKB-KW"/>
</dbReference>
<name>A0A1Y3U914_9FIRM</name>
<feature type="domain" description="NlpC/P60" evidence="7">
    <location>
        <begin position="446"/>
        <end position="569"/>
    </location>
</feature>
<dbReference type="NCBIfam" id="NF045974">
    <property type="entry name" value="conju_CD1108"/>
    <property type="match status" value="1"/>
</dbReference>
<dbReference type="InterPro" id="IPR051202">
    <property type="entry name" value="Peptidase_C40"/>
</dbReference>
<dbReference type="PANTHER" id="PTHR47053:SF1">
    <property type="entry name" value="MUREIN DD-ENDOPEPTIDASE MEPH-RELATED"/>
    <property type="match status" value="1"/>
</dbReference>
<dbReference type="Proteomes" id="UP000195455">
    <property type="component" value="Unassembled WGS sequence"/>
</dbReference>
<dbReference type="RefSeq" id="WP_087989198.1">
    <property type="nucleotide sequence ID" value="NZ_NFHM01000008.1"/>
</dbReference>
<evidence type="ECO:0000256" key="2">
    <source>
        <dbReference type="ARBA" id="ARBA00022670"/>
    </source>
</evidence>
<evidence type="ECO:0000313" key="9">
    <source>
        <dbReference type="Proteomes" id="UP000195455"/>
    </source>
</evidence>
<protein>
    <submittedName>
        <fullName evidence="8">Peptidase M23</fullName>
    </submittedName>
</protein>